<dbReference type="AlphaFoldDB" id="A0A1M7LWM6"/>
<evidence type="ECO:0000313" key="1">
    <source>
        <dbReference type="EMBL" id="STD08828.1"/>
    </source>
</evidence>
<reference evidence="1 2" key="1">
    <citation type="submission" date="2018-06" db="EMBL/GenBank/DDBJ databases">
        <authorList>
            <consortium name="Pathogen Informatics"/>
            <person name="Doyle S."/>
        </authorList>
    </citation>
    <scope>NUCLEOTIDE SEQUENCE [LARGE SCALE GENOMIC DNA]</scope>
    <source>
        <strain evidence="1 2">NCTC13533</strain>
    </source>
</reference>
<evidence type="ECO:0000313" key="2">
    <source>
        <dbReference type="Proteomes" id="UP000255224"/>
    </source>
</evidence>
<dbReference type="RefSeq" id="WP_228423833.1">
    <property type="nucleotide sequence ID" value="NZ_CP033920.1"/>
</dbReference>
<protein>
    <submittedName>
        <fullName evidence="1">Uncharacterized protein</fullName>
    </submittedName>
</protein>
<name>A0A1M7LWM6_CHRCU</name>
<dbReference type="Proteomes" id="UP000255224">
    <property type="component" value="Unassembled WGS sequence"/>
</dbReference>
<accession>A0A376EGF8</accession>
<organism evidence="1 2">
    <name type="scientific">Chryseobacterium carnipullorum</name>
    <dbReference type="NCBI Taxonomy" id="1124835"/>
    <lineage>
        <taxon>Bacteria</taxon>
        <taxon>Pseudomonadati</taxon>
        <taxon>Bacteroidota</taxon>
        <taxon>Flavobacteriia</taxon>
        <taxon>Flavobacteriales</taxon>
        <taxon>Weeksellaceae</taxon>
        <taxon>Chryseobacterium group</taxon>
        <taxon>Chryseobacterium</taxon>
    </lineage>
</organism>
<sequence>MMTLKQKRTFIYTTPAALLSILMLGNFFSNEFNWSSGDFAVAAVLLFGTAFIIDLVQRIVKNKTYKTLLSGAITLVLLLIWAELAVGVFGTSFAGN</sequence>
<accession>A0A1M7LWM6</accession>
<gene>
    <name evidence="1" type="ORF">NCTC13533_04490</name>
</gene>
<dbReference type="EMBL" id="UFVQ01000003">
    <property type="protein sequence ID" value="STD08828.1"/>
    <property type="molecule type" value="Genomic_DNA"/>
</dbReference>
<proteinExistence type="predicted"/>